<dbReference type="NCBIfam" id="TIGR02401">
    <property type="entry name" value="trehalose_TreY"/>
    <property type="match status" value="1"/>
</dbReference>
<dbReference type="Proteomes" id="UP001269375">
    <property type="component" value="Unassembled WGS sequence"/>
</dbReference>
<dbReference type="InterPro" id="IPR006047">
    <property type="entry name" value="GH13_cat_dom"/>
</dbReference>
<dbReference type="PANTHER" id="PTHR10357">
    <property type="entry name" value="ALPHA-AMYLASE FAMILY MEMBER"/>
    <property type="match status" value="1"/>
</dbReference>
<evidence type="ECO:0000313" key="3">
    <source>
        <dbReference type="Proteomes" id="UP001269375"/>
    </source>
</evidence>
<dbReference type="RefSeq" id="WP_251590846.1">
    <property type="nucleotide sequence ID" value="NZ_JAMLJI010000001.1"/>
</dbReference>
<dbReference type="InterPro" id="IPR012767">
    <property type="entry name" value="Trehalose_TreY"/>
</dbReference>
<sequence length="911" mass="101729">MTDPGTSPRATMRLQFHAGFTLDDAIDQLDYLQGLGISHVYASPIWASRAGSTHGYDGVDPTRIDSELGGEAALLRLVSALRAREMGLVVDVVPNHLAVGGSENVYWLELLRNGRSSRLADMFDVDWQCGDPTLHNRILVPFLGEPYGDMLEQDALTLSVDEIEREFQFIYFEHVFPLRPEDQPRVLAELGLDGGEDGGLTALLETDEGKQRLDEALEAFNTHPDRAQRRHALLEDQHYRLAHWRTANDWLNWRRFFDITELGAVQVQHAWVFELTHGYLFELVERGLVDGVRIDHIDGLADPGGYCAQLRAGLDRAAQGRPLDAPTGLIPIWVEKILEGQETLPDSWPVAGTTGYDAMNVLSVIQHEPAGEAPLTALWSTLSESDAGFHDEVLAARQELMASNLAAEFDRVLQALVRCARARVESRDITPMMLRRALHALATEFDVYRAYGDADESALWNRVQDKARARLVPPDQGVLEYLVAGLSRQSFAEDELWGQARLRFAQLTAPLAAKAVEDTAGYRHAVLFSRNDVGFDAARFVDSVEAFHAFNRHTVAHWPETLLTTATHDHKRGEDVRARLAALSEFGEDAVAEFEAYRTAAQALDGGETLHPVDAWFVFQILVGAWPLELGTDDTEGLSAFAERVVNWHQKALREGKRRSHWLYPDEAYEARCRDFVNALLCSDAGQLARVRLHAFVESVAAPGALNGLVQVLLKLTMPGIPDTYQGCERWDFSLVDPDNRRPVDFERRRRQDAMPLPTLLGTWRDARIKQAMIQELLTLRNQQPELFSRGDYEALTVQGALADHVIAFRRQFEGHRLLVIAPRTTRTLLQGAPGLQIDSARWGETRVLLAEHDRGMTFTDLLGGQVVTDDIELSSLLTVMPFAVLVARAGINGAEQAVDYCEATASNEHY</sequence>
<feature type="domain" description="Glycosyl hydrolase family 13 catalytic" evidence="1">
    <location>
        <begin position="16"/>
        <end position="649"/>
    </location>
</feature>
<organism evidence="2 3">
    <name type="scientific">Larsenimonas suaedae</name>
    <dbReference type="NCBI Taxonomy" id="1851019"/>
    <lineage>
        <taxon>Bacteria</taxon>
        <taxon>Pseudomonadati</taxon>
        <taxon>Pseudomonadota</taxon>
        <taxon>Gammaproteobacteria</taxon>
        <taxon>Oceanospirillales</taxon>
        <taxon>Halomonadaceae</taxon>
        <taxon>Larsenimonas</taxon>
    </lineage>
</organism>
<dbReference type="Gene3D" id="3.20.20.80">
    <property type="entry name" value="Glycosidases"/>
    <property type="match status" value="4"/>
</dbReference>
<accession>A0ABU1GTF9</accession>
<dbReference type="CDD" id="cd11336">
    <property type="entry name" value="AmyAc_MTSase"/>
    <property type="match status" value="1"/>
</dbReference>
<keyword evidence="3" id="KW-1185">Reference proteome</keyword>
<name>A0ABU1GTF9_9GAMM</name>
<evidence type="ECO:0000313" key="2">
    <source>
        <dbReference type="EMBL" id="MDR5895309.1"/>
    </source>
</evidence>
<dbReference type="Pfam" id="PF00128">
    <property type="entry name" value="Alpha-amylase"/>
    <property type="match status" value="1"/>
</dbReference>
<dbReference type="EMBL" id="JARWAO010000002">
    <property type="protein sequence ID" value="MDR5895309.1"/>
    <property type="molecule type" value="Genomic_DNA"/>
</dbReference>
<reference evidence="2 3" key="1">
    <citation type="submission" date="2023-04" db="EMBL/GenBank/DDBJ databases">
        <title>A long-awaited taxogenomic arrangement of the family Halomonadaceae.</title>
        <authorList>
            <person name="De La Haba R."/>
            <person name="Chuvochina M."/>
            <person name="Wittouck S."/>
            <person name="Arahal D.R."/>
            <person name="Sanchez-Porro C."/>
            <person name="Hugenholtz P."/>
            <person name="Ventosa A."/>
        </authorList>
    </citation>
    <scope>NUCLEOTIDE SEQUENCE [LARGE SCALE GENOMIC DNA]</scope>
    <source>
        <strain evidence="2 3">DSM 22428</strain>
    </source>
</reference>
<gene>
    <name evidence="2" type="primary">treY</name>
    <name evidence="2" type="ORF">QC825_04355</name>
</gene>
<dbReference type="SMART" id="SM00642">
    <property type="entry name" value="Aamy"/>
    <property type="match status" value="1"/>
</dbReference>
<proteinExistence type="predicted"/>
<protein>
    <submittedName>
        <fullName evidence="2">Malto-oligosyltrehalose synthase</fullName>
    </submittedName>
</protein>
<dbReference type="Gene3D" id="3.30.1590.10">
    <property type="entry name" value="Maltooligosyl trehalose synthase, domain 2"/>
    <property type="match status" value="1"/>
</dbReference>
<dbReference type="SUPFAM" id="SSF51445">
    <property type="entry name" value="(Trans)glycosidases"/>
    <property type="match status" value="1"/>
</dbReference>
<dbReference type="PANTHER" id="PTHR10357:SF216">
    <property type="entry name" value="MALTOOLIGOSYL TREHALOSE SYNTHASE-RELATED"/>
    <property type="match status" value="1"/>
</dbReference>
<evidence type="ECO:0000259" key="1">
    <source>
        <dbReference type="SMART" id="SM00642"/>
    </source>
</evidence>
<comment type="caution">
    <text evidence="2">The sequence shown here is derived from an EMBL/GenBank/DDBJ whole genome shotgun (WGS) entry which is preliminary data.</text>
</comment>
<dbReference type="InterPro" id="IPR017853">
    <property type="entry name" value="GH"/>
</dbReference>